<proteinExistence type="predicted"/>
<evidence type="ECO:0000313" key="1">
    <source>
        <dbReference type="EMBL" id="RAH64465.1"/>
    </source>
</evidence>
<protein>
    <submittedName>
        <fullName evidence="1">Uncharacterized protein</fullName>
    </submittedName>
</protein>
<accession>A0ACD1GSX9</accession>
<reference evidence="1" key="1">
    <citation type="submission" date="2018-02" db="EMBL/GenBank/DDBJ databases">
        <title>The genomes of Aspergillus section Nigri reveals drivers in fungal speciation.</title>
        <authorList>
            <consortium name="DOE Joint Genome Institute"/>
            <person name="Vesth T.C."/>
            <person name="Nybo J."/>
            <person name="Theobald S."/>
            <person name="Brandl J."/>
            <person name="Frisvad J.C."/>
            <person name="Nielsen K.F."/>
            <person name="Lyhne E.K."/>
            <person name="Kogle M.E."/>
            <person name="Kuo A."/>
            <person name="Riley R."/>
            <person name="Clum A."/>
            <person name="Nolan M."/>
            <person name="Lipzen A."/>
            <person name="Salamov A."/>
            <person name="Henrissat B."/>
            <person name="Wiebenga A."/>
            <person name="De vries R.P."/>
            <person name="Grigoriev I.V."/>
            <person name="Mortensen U.H."/>
            <person name="Andersen M.R."/>
            <person name="Baker S.E."/>
        </authorList>
    </citation>
    <scope>NUCLEOTIDE SEQUENCE</scope>
    <source>
        <strain evidence="1">CBS 121060</strain>
    </source>
</reference>
<name>A0ACD1GSX9_9EURO</name>
<dbReference type="EMBL" id="KZ825011">
    <property type="protein sequence ID" value="RAH64465.1"/>
    <property type="molecule type" value="Genomic_DNA"/>
</dbReference>
<sequence length="2525" mass="276163">MDDKLPPIAIVGMSWRFPGEARSASGFWDILRKGESAKTRIPAERFDPDAYYHPSADRQGAITTKEGHFLKEDIGLFDAPFFSMTAAEAEGMDPQHRILLEVTYEAFENGCGGAMTANRLSWFYDLRGPSLMIDTACSSSLVGLHLACREIQSGGSKMAVVAGTNLMIQPEVWRGLSALGFLSPDGQCHSFDSRANGYGRGEGVGVIVLKPLMDAVRDHDVIRAVIRGTGINQDGKTSGITVPSSEAQVNLIRSTYAAAGLDFSETAYFEAHGTGTPVGDPLELSAIGETIGISKAVAGCPPLLVGSVKSNIGHLEGASGIAGLIKTVLILEKGQVPAVHGFEDPNPRFQLDKWNIHIPTELTPWPTTGLRRASVNSFGYGGTNSHVILDDAFHYLAGNRRADRNLTATHNTRLHESLLPPTPDSGVSVASLCDFPAAAPRLYVFSAPEQDGVTRISQTYADHIKHSFDLAHKESENSLATLDSELALVHTLAERRTTFDYRGFAVATSLMDLQQVLESTPPKATRSLKTTSCAWVFTGQGAQWPAMGRELQEIGVFQNSLLQADNYIASLGSDFSLVLCTVVQVALVELLRYWQLRPKAVVGHSSGEIAAAYASGALSREAAWRIAYFRGVHSEQIATLLPNTRGSMLAVNISEAGIRSYLDRVTQGEAVVACINSPTSVTVSGDTSAVAQVENLLQSDDVWCRKLKVQTAYHSPHMKVIAEQYLASIQDIQPSELSDASFFSSVLGSELPPSGLGADYWVQNLLSPVRFSEAVTALLSQSPTKFRRKGMAGVNALVEIGPHSALQGPLRDIVSHISNLNANAITYTSLLQREKNARVTALDAAGKLWSLGFNLDLARVNSSTRSPSLHWKPLVNLPRYPFNHKRRYWHEARSTRVRRTRNCPRTDLLGLPTDDHNSVTPRWTNFISPVEVPWLMDHQIQGLVVFPGAAMLAMVLEACKQTAGPRAGSIQGYEFHDVTFSRAMVFSSSVAVVETVLQLRPHNSGTRSTGTTATHWMHFSIMSIAPDGTAAEHCSGLVRALYADVPNAVDSTLEALQGWDSYKHEYALIRQKATKIQAASRLYDRLATLGLRFGPAFRNITEIHTGDGFGHGELQVHDTAARMPEGVESPIPIHPTLLDAAFQMMICSGTVRDDSPAMAPSLIESLYISASIPPVGSRMSGYSTLSPKIRLKQSGNVILSDDSWTQPKVILKGFVCRELNSAQLRHAPRKICTRLDWRMDVLSSAITARRFWDSLPVHLSPLSKQASDWNQAAAIFAQRAMSSLPAEVTSPTLKRYLDCIHTLARTTLDKSLSELGNLENCPVTEVIRTVGNGLDQILQPGPNAQPVLTSEHISPYLSNAIHHTFVDCVATEYLDRLGDVNPDGRILEIGDGSTSCATSVLRRLADKTSDCARISKYTLAAPESDALSQARTLCKEWPSLDPKIFHLDKNAERQGFQPKTYDCILFTDLLPTADMVLQLATAKVLLKPGGKLLLAGIMVPQPRTTFVLGSDPRWWRTPQDESQWNILLEEAGFRGIEQIIHESLDPGLQELSVMVTSVQSNSKYGFSEVVIVNRNDSADAIDSTSQKLGDRLVERGLPVSHVTLDTIPADIHGKGVVSFVEIDTPLLEDISEDAFVAVKNMILDSAGVLWITRQGQVTDAVAHPFAGVATGLMRTIRSEDSTKRLSNLDLSRQSALQPEFAAEMVYEVFRAVFNTTSSDRETRDWEYAENNGLLHIPRLFEDPHLISEISRADQVLQAVEGPLFQDNRPLKMVLREPGLLNTLQFVDDEGFRKPLKPDYVEIQVSCTGLNFVDVMAALGQVPTPTLGCEVGGIITHVGPDVKQFKPGDKVVGMLQGSFNSHVRIRSTIIQHVPDRMTLEDATTAIVSFLTAWIALVNKAHITRNETVLIHYGAGGVGQAAIQICQHLGVDIYTTVGSPSKKKLLVQQYGLAEDHIFYSRDSTFAGNLMKMTAGRGVDVVLNSTSGELLRQSWLCVADHGRFVEIGKRDILTNVGLDMHPFIRRVSYIGFNLEMYHQCSPVHMECSEAMDEIFHLFRTQRFRALNPLTVYSYSQVEQAFRALQTGEVSGKVVVQARQDDLVPVVPPVEGPLAMDPNSTYLLAGGLGGIGRSIADMLLSHGARHLAFISRSGDAKGEARRFMDQLQRHGCDARAYACDISDRESLRSTLARCSSEMPPIKGLIQCSMILKDGIFEQMPYEDWIISTRPKIQGSWNLHELLPPDLHFFIMLSSVSGIIGNAGQANYAAGNAFVDALAHFRRRQGLTATALDLGAVRDVGYIAESSGDRAADLAHTKAFQVAENEVLRLVKLAIAADHTVGQQQRGRDPGPGRNGHHDRHHEIPAQIIMGLGSTRLEMEEFLRRAHWARDAKFSTLWKPDGATNGSNDAALHSGLEAFSNADSLEAAAGIAEDMIVSRMARMLMIPMEDINGAQPLHTYGVNSLVAVEIRAWIAKEFQTEIAVFDILSSIPLSGLATKIVPESKLLPARLMKETSGSDEKGERAEESHL</sequence>
<keyword evidence="2" id="KW-1185">Reference proteome</keyword>
<gene>
    <name evidence="1" type="ORF">BO66DRAFT_464132</name>
</gene>
<evidence type="ECO:0000313" key="2">
    <source>
        <dbReference type="Proteomes" id="UP000249661"/>
    </source>
</evidence>
<organism evidence="1 2">
    <name type="scientific">Aspergillus aculeatinus CBS 121060</name>
    <dbReference type="NCBI Taxonomy" id="1448322"/>
    <lineage>
        <taxon>Eukaryota</taxon>
        <taxon>Fungi</taxon>
        <taxon>Dikarya</taxon>
        <taxon>Ascomycota</taxon>
        <taxon>Pezizomycotina</taxon>
        <taxon>Eurotiomycetes</taxon>
        <taxon>Eurotiomycetidae</taxon>
        <taxon>Eurotiales</taxon>
        <taxon>Aspergillaceae</taxon>
        <taxon>Aspergillus</taxon>
        <taxon>Aspergillus subgen. Circumdati</taxon>
    </lineage>
</organism>
<dbReference type="Proteomes" id="UP000249661">
    <property type="component" value="Unassembled WGS sequence"/>
</dbReference>